<proteinExistence type="inferred from homology"/>
<dbReference type="PANTHER" id="PTHR46230:SF7">
    <property type="entry name" value="BOLA-LIKE PROTEIN 1"/>
    <property type="match status" value="1"/>
</dbReference>
<accession>A0AAW0AA44</accession>
<sequence length="128" mass="14313">MRLFRLGSSLRSFPSTRFRMATTSAMPASQQPGPVEIAIREKLTAQFNPSVLKITNDSWQHRHHAPMRAQGSDGTGETHFTVHIVSASFQAKTTMQRHRLVYAALKEELDAGLHALSLQTKTEEDVVQ</sequence>
<evidence type="ECO:0000313" key="2">
    <source>
        <dbReference type="EMBL" id="KAK7005678.1"/>
    </source>
</evidence>
<dbReference type="Proteomes" id="UP001362999">
    <property type="component" value="Unassembled WGS sequence"/>
</dbReference>
<protein>
    <submittedName>
        <fullName evidence="2">Bola-like protein</fullName>
    </submittedName>
</protein>
<evidence type="ECO:0000313" key="3">
    <source>
        <dbReference type="Proteomes" id="UP001362999"/>
    </source>
</evidence>
<dbReference type="Gene3D" id="3.30.300.90">
    <property type="entry name" value="BolA-like"/>
    <property type="match status" value="1"/>
</dbReference>
<dbReference type="Pfam" id="PF01722">
    <property type="entry name" value="BolA"/>
    <property type="match status" value="1"/>
</dbReference>
<dbReference type="SUPFAM" id="SSF82657">
    <property type="entry name" value="BolA-like"/>
    <property type="match status" value="1"/>
</dbReference>
<dbReference type="InterPro" id="IPR002634">
    <property type="entry name" value="BolA"/>
</dbReference>
<gene>
    <name evidence="2" type="ORF">R3P38DRAFT_3038928</name>
</gene>
<dbReference type="AlphaFoldDB" id="A0AAW0AA44"/>
<comment type="similarity">
    <text evidence="1">Belongs to the BolA/IbaG family.</text>
</comment>
<name>A0AAW0AA44_9AGAR</name>
<dbReference type="GO" id="GO:0044572">
    <property type="term" value="P:[4Fe-4S] cluster assembly"/>
    <property type="evidence" value="ECO:0007669"/>
    <property type="project" value="TreeGrafter"/>
</dbReference>
<keyword evidence="3" id="KW-1185">Reference proteome</keyword>
<organism evidence="2 3">
    <name type="scientific">Favolaschia claudopus</name>
    <dbReference type="NCBI Taxonomy" id="2862362"/>
    <lineage>
        <taxon>Eukaryota</taxon>
        <taxon>Fungi</taxon>
        <taxon>Dikarya</taxon>
        <taxon>Basidiomycota</taxon>
        <taxon>Agaricomycotina</taxon>
        <taxon>Agaricomycetes</taxon>
        <taxon>Agaricomycetidae</taxon>
        <taxon>Agaricales</taxon>
        <taxon>Marasmiineae</taxon>
        <taxon>Mycenaceae</taxon>
        <taxon>Favolaschia</taxon>
    </lineage>
</organism>
<evidence type="ECO:0000256" key="1">
    <source>
        <dbReference type="RuleBase" id="RU003860"/>
    </source>
</evidence>
<dbReference type="PANTHER" id="PTHR46230">
    <property type="match status" value="1"/>
</dbReference>
<dbReference type="InterPro" id="IPR036065">
    <property type="entry name" value="BolA-like_sf"/>
</dbReference>
<reference evidence="2 3" key="1">
    <citation type="journal article" date="2024" name="J Genomics">
        <title>Draft genome sequencing and assembly of Favolaschia claudopus CIRM-BRFM 2984 isolated from oak limbs.</title>
        <authorList>
            <person name="Navarro D."/>
            <person name="Drula E."/>
            <person name="Chaduli D."/>
            <person name="Cazenave R."/>
            <person name="Ahrendt S."/>
            <person name="Wang J."/>
            <person name="Lipzen A."/>
            <person name="Daum C."/>
            <person name="Barry K."/>
            <person name="Grigoriev I.V."/>
            <person name="Favel A."/>
            <person name="Rosso M.N."/>
            <person name="Martin F."/>
        </authorList>
    </citation>
    <scope>NUCLEOTIDE SEQUENCE [LARGE SCALE GENOMIC DNA]</scope>
    <source>
        <strain evidence="2 3">CIRM-BRFM 2984</strain>
    </source>
</reference>
<dbReference type="PIRSF" id="PIRSF003113">
    <property type="entry name" value="BolA"/>
    <property type="match status" value="1"/>
</dbReference>
<dbReference type="GO" id="GO:0005759">
    <property type="term" value="C:mitochondrial matrix"/>
    <property type="evidence" value="ECO:0007669"/>
    <property type="project" value="TreeGrafter"/>
</dbReference>
<comment type="caution">
    <text evidence="2">The sequence shown here is derived from an EMBL/GenBank/DDBJ whole genome shotgun (WGS) entry which is preliminary data.</text>
</comment>
<dbReference type="EMBL" id="JAWWNJ010000077">
    <property type="protein sequence ID" value="KAK7005678.1"/>
    <property type="molecule type" value="Genomic_DNA"/>
</dbReference>